<dbReference type="PANTHER" id="PTHR40112:SF1">
    <property type="entry name" value="H2HPP ISOMERASE"/>
    <property type="match status" value="1"/>
</dbReference>
<dbReference type="PANTHER" id="PTHR40112">
    <property type="entry name" value="H2HPP ISOMERASE"/>
    <property type="match status" value="1"/>
</dbReference>
<evidence type="ECO:0000313" key="2">
    <source>
        <dbReference type="EMBL" id="KYC53441.1"/>
    </source>
</evidence>
<dbReference type="Gene3D" id="2.60.120.10">
    <property type="entry name" value="Jelly Rolls"/>
    <property type="match status" value="1"/>
</dbReference>
<organism evidence="2 3">
    <name type="scientific">Candidatus Methanofastidiosum methylothiophilum</name>
    <dbReference type="NCBI Taxonomy" id="1705564"/>
    <lineage>
        <taxon>Archaea</taxon>
        <taxon>Methanobacteriati</taxon>
        <taxon>Methanobacteriota</taxon>
        <taxon>Stenosarchaea group</taxon>
        <taxon>Candidatus Methanofastidiosia</taxon>
        <taxon>Candidatus Methanofastidiosales</taxon>
        <taxon>Candidatus Methanofastidiosaceae</taxon>
        <taxon>Candidatus Methanofastidiosum</taxon>
    </lineage>
</organism>
<dbReference type="Pfam" id="PF07883">
    <property type="entry name" value="Cupin_2"/>
    <property type="match status" value="1"/>
</dbReference>
<dbReference type="CDD" id="cd02238">
    <property type="entry name" value="cupin_KdgF"/>
    <property type="match status" value="1"/>
</dbReference>
<dbReference type="SUPFAM" id="SSF51182">
    <property type="entry name" value="RmlC-like cupins"/>
    <property type="match status" value="1"/>
</dbReference>
<evidence type="ECO:0000313" key="3">
    <source>
        <dbReference type="Proteomes" id="UP000075578"/>
    </source>
</evidence>
<dbReference type="Proteomes" id="UP000075578">
    <property type="component" value="Unassembled WGS sequence"/>
</dbReference>
<dbReference type="InterPro" id="IPR014710">
    <property type="entry name" value="RmlC-like_jellyroll"/>
</dbReference>
<gene>
    <name evidence="2" type="ORF">AMQ74_00394</name>
</gene>
<dbReference type="AlphaFoldDB" id="A0A150J8B9"/>
<name>A0A150J8B9_9EURY</name>
<protein>
    <submittedName>
        <fullName evidence="2">Cupin domain protein</fullName>
    </submittedName>
</protein>
<sequence length="117" mass="13436">MGVVMTFKNLNDVEEIDILPKIKVKFIHSKNMTFAYWKIQSGAIFPDHSHPHEQVATMLEGEFEFKVGNEKRIMKEGDIAIVLPNINHSGIALTDCKIIDVFFPTREDYVELSNKNK</sequence>
<dbReference type="InterPro" id="IPR013096">
    <property type="entry name" value="Cupin_2"/>
</dbReference>
<reference evidence="2 3" key="1">
    <citation type="journal article" date="2016" name="ISME J.">
        <title>Chasing the elusive Euryarchaeota class WSA2: genomes reveal a uniquely fastidious methyl-reducing methanogen.</title>
        <authorList>
            <person name="Nobu M.K."/>
            <person name="Narihiro T."/>
            <person name="Kuroda K."/>
            <person name="Mei R."/>
            <person name="Liu W.T."/>
        </authorList>
    </citation>
    <scope>NUCLEOTIDE SEQUENCE [LARGE SCALE GENOMIC DNA]</scope>
    <source>
        <strain evidence="2">U1lsi0528_Bin089</strain>
    </source>
</reference>
<evidence type="ECO:0000259" key="1">
    <source>
        <dbReference type="Pfam" id="PF07883"/>
    </source>
</evidence>
<proteinExistence type="predicted"/>
<feature type="domain" description="Cupin type-2" evidence="1">
    <location>
        <begin position="36"/>
        <end position="102"/>
    </location>
</feature>
<dbReference type="InterPro" id="IPR052535">
    <property type="entry name" value="Bacilysin_H2HPP_isomerase"/>
</dbReference>
<dbReference type="InterPro" id="IPR011051">
    <property type="entry name" value="RmlC_Cupin_sf"/>
</dbReference>
<comment type="caution">
    <text evidence="2">The sequence shown here is derived from an EMBL/GenBank/DDBJ whole genome shotgun (WGS) entry which is preliminary data.</text>
</comment>
<accession>A0A150J8B9</accession>
<dbReference type="EMBL" id="LNGD01000013">
    <property type="protein sequence ID" value="KYC53441.1"/>
    <property type="molecule type" value="Genomic_DNA"/>
</dbReference>